<evidence type="ECO:0000256" key="1">
    <source>
        <dbReference type="ARBA" id="ARBA00022441"/>
    </source>
</evidence>
<comment type="caution">
    <text evidence="3">The sequence shown here is derived from an EMBL/GenBank/DDBJ whole genome shotgun (WGS) entry which is preliminary data.</text>
</comment>
<dbReference type="Pfam" id="PF24681">
    <property type="entry name" value="Kelch_KLHDC2_KLHL20_DRC7"/>
    <property type="match status" value="1"/>
</dbReference>
<dbReference type="AlphaFoldDB" id="A0A4U5M410"/>
<dbReference type="InterPro" id="IPR015915">
    <property type="entry name" value="Kelch-typ_b-propeller"/>
</dbReference>
<dbReference type="STRING" id="34508.A0A4U5M410"/>
<dbReference type="SUPFAM" id="SSF117281">
    <property type="entry name" value="Kelch motif"/>
    <property type="match status" value="1"/>
</dbReference>
<accession>A0A4U5M410</accession>
<name>A0A4U5M410_STECR</name>
<keyword evidence="1" id="KW-0880">Kelch repeat</keyword>
<dbReference type="EMBL" id="AZBU02000010">
    <property type="protein sequence ID" value="TKR63500.1"/>
    <property type="molecule type" value="Genomic_DNA"/>
</dbReference>
<reference evidence="3 4" key="1">
    <citation type="journal article" date="2015" name="Genome Biol.">
        <title>Comparative genomics of Steinernema reveals deeply conserved gene regulatory networks.</title>
        <authorList>
            <person name="Dillman A.R."/>
            <person name="Macchietto M."/>
            <person name="Porter C.F."/>
            <person name="Rogers A."/>
            <person name="Williams B."/>
            <person name="Antoshechkin I."/>
            <person name="Lee M.M."/>
            <person name="Goodwin Z."/>
            <person name="Lu X."/>
            <person name="Lewis E.E."/>
            <person name="Goodrich-Blair H."/>
            <person name="Stock S.P."/>
            <person name="Adams B.J."/>
            <person name="Sternberg P.W."/>
            <person name="Mortazavi A."/>
        </authorList>
    </citation>
    <scope>NUCLEOTIDE SEQUENCE [LARGE SCALE GENOMIC DNA]</scope>
    <source>
        <strain evidence="3 4">ALL</strain>
    </source>
</reference>
<dbReference type="OrthoDB" id="5803581at2759"/>
<evidence type="ECO:0000313" key="4">
    <source>
        <dbReference type="Proteomes" id="UP000298663"/>
    </source>
</evidence>
<dbReference type="SMART" id="SM00612">
    <property type="entry name" value="Kelch"/>
    <property type="match status" value="4"/>
</dbReference>
<evidence type="ECO:0000313" key="3">
    <source>
        <dbReference type="EMBL" id="TKR63500.1"/>
    </source>
</evidence>
<reference evidence="3 4" key="2">
    <citation type="journal article" date="2019" name="G3 (Bethesda)">
        <title>Hybrid Assembly of the Genome of the Entomopathogenic Nematode Steinernema carpocapsae Identifies the X-Chromosome.</title>
        <authorList>
            <person name="Serra L."/>
            <person name="Macchietto M."/>
            <person name="Macias-Munoz A."/>
            <person name="McGill C.J."/>
            <person name="Rodriguez I.M."/>
            <person name="Rodriguez B."/>
            <person name="Murad R."/>
            <person name="Mortazavi A."/>
        </authorList>
    </citation>
    <scope>NUCLEOTIDE SEQUENCE [LARGE SCALE GENOMIC DNA]</scope>
    <source>
        <strain evidence="3 4">ALL</strain>
    </source>
</reference>
<protein>
    <submittedName>
        <fullName evidence="3">Uncharacterized protein</fullName>
    </submittedName>
</protein>
<dbReference type="Proteomes" id="UP000298663">
    <property type="component" value="Unassembled WGS sequence"/>
</dbReference>
<gene>
    <name evidence="3" type="ORF">L596_027322</name>
</gene>
<keyword evidence="4" id="KW-1185">Reference proteome</keyword>
<organism evidence="3 4">
    <name type="scientific">Steinernema carpocapsae</name>
    <name type="common">Entomopathogenic nematode</name>
    <dbReference type="NCBI Taxonomy" id="34508"/>
    <lineage>
        <taxon>Eukaryota</taxon>
        <taxon>Metazoa</taxon>
        <taxon>Ecdysozoa</taxon>
        <taxon>Nematoda</taxon>
        <taxon>Chromadorea</taxon>
        <taxon>Rhabditida</taxon>
        <taxon>Tylenchina</taxon>
        <taxon>Panagrolaimomorpha</taxon>
        <taxon>Strongyloidoidea</taxon>
        <taxon>Steinernematidae</taxon>
        <taxon>Steinernema</taxon>
    </lineage>
</organism>
<dbReference type="PANTHER" id="PTHR46344">
    <property type="entry name" value="OS02G0202900 PROTEIN"/>
    <property type="match status" value="1"/>
</dbReference>
<proteinExistence type="predicted"/>
<dbReference type="Gene3D" id="2.120.10.80">
    <property type="entry name" value="Kelch-type beta propeller"/>
    <property type="match status" value="1"/>
</dbReference>
<sequence>MKTAEIYDIKWDKWTSIADMGNVRSDGHAVFVDDRFAIFGGFDGSQCHRTGEFYEPERDAWYDYRNQMRTPRSGVSAVVVNGAVFITGGFNGVKRLNSTEFMDPREGLWHSARSMSKARSNFAIEQMDGRIYVSGGFDGSSTTEHTEMYDFRYDAWQQLSPMSVCRSAGFSAVVEYHDIVDSLTHPTDVYKVPEGDGTFRQILGVQNDRA</sequence>
<keyword evidence="2" id="KW-0677">Repeat</keyword>
<dbReference type="PANTHER" id="PTHR46344:SF27">
    <property type="entry name" value="KELCH REPEAT SUPERFAMILY PROTEIN"/>
    <property type="match status" value="1"/>
</dbReference>
<dbReference type="InterPro" id="IPR006652">
    <property type="entry name" value="Kelch_1"/>
</dbReference>
<evidence type="ECO:0000256" key="2">
    <source>
        <dbReference type="ARBA" id="ARBA00022737"/>
    </source>
</evidence>